<dbReference type="OrthoDB" id="240216at2759"/>
<evidence type="ECO:0000256" key="8">
    <source>
        <dbReference type="ARBA" id="ARBA00022946"/>
    </source>
</evidence>
<proteinExistence type="inferred from homology"/>
<evidence type="ECO:0000256" key="16">
    <source>
        <dbReference type="ARBA" id="ARBA00066910"/>
    </source>
</evidence>
<feature type="domain" description="Choline/carnitine acyltransferase" evidence="21">
    <location>
        <begin position="193"/>
        <end position="751"/>
    </location>
</feature>
<keyword evidence="6" id="KW-0999">Mitochondrion inner membrane</keyword>
<dbReference type="InterPro" id="IPR042231">
    <property type="entry name" value="Cho/carn_acyl_trans_2"/>
</dbReference>
<evidence type="ECO:0000313" key="22">
    <source>
        <dbReference type="EMBL" id="EKD05139.1"/>
    </source>
</evidence>
<organism evidence="22 23">
    <name type="scientific">Trichosporon asahii var. asahii (strain CBS 8904)</name>
    <name type="common">Yeast</name>
    <dbReference type="NCBI Taxonomy" id="1220162"/>
    <lineage>
        <taxon>Eukaryota</taxon>
        <taxon>Fungi</taxon>
        <taxon>Dikarya</taxon>
        <taxon>Basidiomycota</taxon>
        <taxon>Agaricomycotina</taxon>
        <taxon>Tremellomycetes</taxon>
        <taxon>Trichosporonales</taxon>
        <taxon>Trichosporonaceae</taxon>
        <taxon>Trichosporon</taxon>
    </lineage>
</organism>
<comment type="subcellular location">
    <subcellularLocation>
        <location evidence="2">Mitochondrion inner membrane</location>
        <topology evidence="2">Peripheral membrane protein</topology>
        <orientation evidence="2">Matrix side</orientation>
    </subcellularLocation>
    <subcellularLocation>
        <location evidence="1">Peroxisome</location>
    </subcellularLocation>
</comment>
<dbReference type="PANTHER" id="PTHR22589">
    <property type="entry name" value="CARNITINE O-ACYLTRANSFERASE"/>
    <property type="match status" value="1"/>
</dbReference>
<dbReference type="Proteomes" id="UP000006757">
    <property type="component" value="Unassembled WGS sequence"/>
</dbReference>
<keyword evidence="4" id="KW-0813">Transport</keyword>
<dbReference type="GO" id="GO:0005743">
    <property type="term" value="C:mitochondrial inner membrane"/>
    <property type="evidence" value="ECO:0007669"/>
    <property type="project" value="UniProtKB-SubCell"/>
</dbReference>
<feature type="active site" description="Proton acceptor" evidence="18">
    <location>
        <position position="486"/>
    </location>
</feature>
<dbReference type="PROSITE" id="PS00439">
    <property type="entry name" value="ACYLTRANSF_C_1"/>
    <property type="match status" value="1"/>
</dbReference>
<dbReference type="OMA" id="KMDGTPT"/>
<evidence type="ECO:0000256" key="18">
    <source>
        <dbReference type="PIRSR" id="PIRSR600542-1"/>
    </source>
</evidence>
<dbReference type="InterPro" id="IPR000542">
    <property type="entry name" value="Carn_acyl_trans"/>
</dbReference>
<name>K1WWS6_TRIAC</name>
<evidence type="ECO:0000256" key="5">
    <source>
        <dbReference type="ARBA" id="ARBA00022679"/>
    </source>
</evidence>
<keyword evidence="9" id="KW-0443">Lipid metabolism</keyword>
<evidence type="ECO:0000256" key="12">
    <source>
        <dbReference type="ARBA" id="ARBA00023140"/>
    </source>
</evidence>
<keyword evidence="7" id="KW-0276">Fatty acid metabolism</keyword>
<evidence type="ECO:0000256" key="3">
    <source>
        <dbReference type="ARBA" id="ARBA00005232"/>
    </source>
</evidence>
<evidence type="ECO:0000256" key="11">
    <source>
        <dbReference type="ARBA" id="ARBA00023136"/>
    </source>
</evidence>
<dbReference type="FunFam" id="3.30.559.70:FF:000007">
    <property type="entry name" value="Carnitine O-acetyltransferase, mitochondrial"/>
    <property type="match status" value="1"/>
</dbReference>
<evidence type="ECO:0000256" key="4">
    <source>
        <dbReference type="ARBA" id="ARBA00022448"/>
    </source>
</evidence>
<dbReference type="GO" id="GO:0004092">
    <property type="term" value="F:carnitine O-acetyltransferase activity"/>
    <property type="evidence" value="ECO:0007669"/>
    <property type="project" value="UniProtKB-EC"/>
</dbReference>
<gene>
    <name evidence="22" type="ORF">A1Q2_00560</name>
</gene>
<feature type="region of interest" description="Disordered" evidence="20">
    <location>
        <begin position="1"/>
        <end position="29"/>
    </location>
</feature>
<dbReference type="Gene3D" id="3.30.559.70">
    <property type="entry name" value="Choline/Carnitine o-acyltransferase, domain 2"/>
    <property type="match status" value="1"/>
</dbReference>
<feature type="region of interest" description="Disordered" evidence="20">
    <location>
        <begin position="61"/>
        <end position="96"/>
    </location>
</feature>
<dbReference type="Pfam" id="PF00755">
    <property type="entry name" value="Carn_acyltransf"/>
    <property type="match status" value="1"/>
</dbReference>
<dbReference type="GO" id="GO:0005777">
    <property type="term" value="C:peroxisome"/>
    <property type="evidence" value="ECO:0007669"/>
    <property type="project" value="UniProtKB-SubCell"/>
</dbReference>
<dbReference type="InterPro" id="IPR039551">
    <property type="entry name" value="Cho/carn_acyl_trans"/>
</dbReference>
<dbReference type="GO" id="GO:0009437">
    <property type="term" value="P:carnitine metabolic process"/>
    <property type="evidence" value="ECO:0007669"/>
    <property type="project" value="TreeGrafter"/>
</dbReference>
<keyword evidence="5 22" id="KW-0808">Transferase</keyword>
<reference evidence="22 23" key="1">
    <citation type="journal article" date="2012" name="Eukaryot. Cell">
        <title>Genome sequence of the Trichosporon asahii environmental strain CBS 8904.</title>
        <authorList>
            <person name="Yang R.Y."/>
            <person name="Li H.T."/>
            <person name="Zhu H."/>
            <person name="Zhou G.P."/>
            <person name="Wang M."/>
            <person name="Wang L."/>
        </authorList>
    </citation>
    <scope>NUCLEOTIDE SEQUENCE [LARGE SCALE GENOMIC DNA]</scope>
    <source>
        <strain evidence="22 23">CBS 8904</strain>
    </source>
</reference>
<evidence type="ECO:0000259" key="21">
    <source>
        <dbReference type="Pfam" id="PF00755"/>
    </source>
</evidence>
<evidence type="ECO:0000256" key="9">
    <source>
        <dbReference type="ARBA" id="ARBA00023098"/>
    </source>
</evidence>
<accession>K1WWS6</accession>
<dbReference type="AlphaFoldDB" id="K1WWS6"/>
<evidence type="ECO:0000256" key="2">
    <source>
        <dbReference type="ARBA" id="ARBA00004443"/>
    </source>
</evidence>
<evidence type="ECO:0000313" key="23">
    <source>
        <dbReference type="Proteomes" id="UP000006757"/>
    </source>
</evidence>
<keyword evidence="19" id="KW-0175">Coiled coil</keyword>
<keyword evidence="8" id="KW-0809">Transit peptide</keyword>
<keyword evidence="10" id="KW-0496">Mitochondrion</keyword>
<evidence type="ECO:0000256" key="19">
    <source>
        <dbReference type="SAM" id="Coils"/>
    </source>
</evidence>
<evidence type="ECO:0000256" key="6">
    <source>
        <dbReference type="ARBA" id="ARBA00022792"/>
    </source>
</evidence>
<feature type="coiled-coil region" evidence="19">
    <location>
        <begin position="736"/>
        <end position="770"/>
    </location>
</feature>
<sequence length="772" mass="85342">MGARTIPSHPLLVCEGHGTRNKRGGGGNRQVVEEQVELGTAADTATSEMRARWWRQAGRIVQPGIPGFSPQTQTRPPRHGTPPAPPGATGGAALGNSGSALPNLSASLSAAIQASDIFNSSLKPVPRPFPALALHSLLLPPPGYTPMLRLTTKRLGVTVTRTTTMAPTRNLSATAAKKSDKPLYASQDSIPHLPVPRLASTLAKYSESILPYQDREQFAESSKKIREFAESDFGHELQKRLQDRAAEKPSWISEWWNHDAYMGYRGRIVPEVNYFYIHKKGSNKGASQTEWASQLVRAVVEFKGLVDSEKLEPEKGKAGPLCMASYKYLFNATRIPTPGADVPKAFDKNLNHIVVLRNNRYFKIDVAGRSASEIAKAMEEVKQIADKSAGLPIGALCADNRDVWQQARDHILSISDKNKKAIETIDSSILLVCLDNVKATNDTERAWEYWAGGLTQSPEGKGQNRWFDKHEIIVDSEANSGFNGEHSMLDGTPTLRLNEFILASLDKGVIPLELPENERAKGELKPEEITFDLDQKAKDDITKSQKGFGEEMAKQDLTMVTFTGYGKSLIKQFKVSPDAWAQIVKQLAFYRLKGRPGTCYESCQTRKFLLGRTEVIRTVSNELRAFLEAMTDPKCSDEKRAKLFRAACARHSQYSAWAANAQGVDRHLYGLKKLIKEGEEVPAMFQDPIFAKSSHWELSTSQLTSKYLDGWGYGEVVADGYGMSYAIHDGKLCWGITTLNGDAKEMAQALQDAAEELKNVMTRAAEQEKSKL</sequence>
<dbReference type="eggNOG" id="KOG3717">
    <property type="taxonomic scope" value="Eukaryota"/>
</dbReference>
<keyword evidence="13" id="KW-0012">Acyltransferase</keyword>
<protein>
    <recommendedName>
        <fullName evidence="17">Carnitine O-acetyltransferase, mitochondrial</fullName>
        <ecNumber evidence="16">2.3.1.7</ecNumber>
    </recommendedName>
</protein>
<evidence type="ECO:0000256" key="13">
    <source>
        <dbReference type="ARBA" id="ARBA00023315"/>
    </source>
</evidence>
<dbReference type="EC" id="2.3.1.7" evidence="16"/>
<evidence type="ECO:0000256" key="20">
    <source>
        <dbReference type="SAM" id="MobiDB-lite"/>
    </source>
</evidence>
<comment type="caution">
    <text evidence="22">The sequence shown here is derived from an EMBL/GenBank/DDBJ whole genome shotgun (WGS) entry which is preliminary data.</text>
</comment>
<dbReference type="SUPFAM" id="SSF52777">
    <property type="entry name" value="CoA-dependent acyltransferases"/>
    <property type="match status" value="2"/>
</dbReference>
<dbReference type="InParanoid" id="K1WWS6"/>
<dbReference type="EMBL" id="AMBO01000143">
    <property type="protein sequence ID" value="EKD05139.1"/>
    <property type="molecule type" value="Genomic_DNA"/>
</dbReference>
<evidence type="ECO:0000256" key="17">
    <source>
        <dbReference type="ARBA" id="ARBA00073438"/>
    </source>
</evidence>
<comment type="catalytic activity">
    <reaction evidence="14">
        <text>(R)-carnitine + acetyl-CoA = O-acetyl-(R)-carnitine + CoA</text>
        <dbReference type="Rhea" id="RHEA:21136"/>
        <dbReference type="ChEBI" id="CHEBI:16347"/>
        <dbReference type="ChEBI" id="CHEBI:57287"/>
        <dbReference type="ChEBI" id="CHEBI:57288"/>
        <dbReference type="ChEBI" id="CHEBI:57589"/>
        <dbReference type="EC" id="2.3.1.7"/>
    </reaction>
</comment>
<dbReference type="STRING" id="1220162.K1WWS6"/>
<keyword evidence="23" id="KW-1185">Reference proteome</keyword>
<keyword evidence="12" id="KW-0576">Peroxisome</keyword>
<dbReference type="InterPro" id="IPR023213">
    <property type="entry name" value="CAT-like_dom_sf"/>
</dbReference>
<evidence type="ECO:0000256" key="7">
    <source>
        <dbReference type="ARBA" id="ARBA00022832"/>
    </source>
</evidence>
<evidence type="ECO:0000256" key="1">
    <source>
        <dbReference type="ARBA" id="ARBA00004275"/>
    </source>
</evidence>
<evidence type="ECO:0000256" key="14">
    <source>
        <dbReference type="ARBA" id="ARBA00052702"/>
    </source>
</evidence>
<comment type="function">
    <text evidence="15">Carnitine acetylase is specific for short chain fatty acids. Carnitine acetylase seems to affect the flux through the pyruvate dehydrogenase complex. It may be involved as well in the transport of acetyl-CoA into mitochondria.</text>
</comment>
<comment type="similarity">
    <text evidence="3">Belongs to the carnitine/choline acetyltransferase family.</text>
</comment>
<dbReference type="PANTHER" id="PTHR22589:SF103">
    <property type="entry name" value="CARNITINE O-ACETYL-TRANSFERASE, ISOFORM A-RELATED"/>
    <property type="match status" value="1"/>
</dbReference>
<dbReference type="GO" id="GO:0006631">
    <property type="term" value="P:fatty acid metabolic process"/>
    <property type="evidence" value="ECO:0007669"/>
    <property type="project" value="UniProtKB-KW"/>
</dbReference>
<evidence type="ECO:0000256" key="10">
    <source>
        <dbReference type="ARBA" id="ARBA00023128"/>
    </source>
</evidence>
<keyword evidence="11" id="KW-0472">Membrane</keyword>
<evidence type="ECO:0000256" key="15">
    <source>
        <dbReference type="ARBA" id="ARBA00053195"/>
    </source>
</evidence>
<dbReference type="Gene3D" id="3.30.559.10">
    <property type="entry name" value="Chloramphenicol acetyltransferase-like domain"/>
    <property type="match status" value="1"/>
</dbReference>
<dbReference type="HOGENOM" id="CLU_013513_5_1_1"/>